<evidence type="ECO:0000313" key="2">
    <source>
        <dbReference type="Proteomes" id="UP000735205"/>
    </source>
</evidence>
<reference evidence="1 2" key="1">
    <citation type="submission" date="2020-02" db="EMBL/GenBank/DDBJ databases">
        <title>Fructobacillus sp. isolated from paper mulberry of Taiwan.</title>
        <authorList>
            <person name="Lin S.-T."/>
        </authorList>
    </citation>
    <scope>NUCLEOTIDE SEQUENCE [LARGE SCALE GENOMIC DNA]</scope>
    <source>
        <strain evidence="1 2">M1-21</strain>
    </source>
</reference>
<keyword evidence="2" id="KW-1185">Reference proteome</keyword>
<comment type="caution">
    <text evidence="1">The sequence shown here is derived from an EMBL/GenBank/DDBJ whole genome shotgun (WGS) entry which is preliminary data.</text>
</comment>
<protein>
    <submittedName>
        <fullName evidence="1">Uncharacterized protein</fullName>
    </submittedName>
</protein>
<dbReference type="EMBL" id="JAAMFJ010000006">
    <property type="protein sequence ID" value="MBS9336752.1"/>
    <property type="molecule type" value="Genomic_DNA"/>
</dbReference>
<organism evidence="1 2">
    <name type="scientific">Fructobacillus papyrifericola</name>
    <dbReference type="NCBI Taxonomy" id="2713172"/>
    <lineage>
        <taxon>Bacteria</taxon>
        <taxon>Bacillati</taxon>
        <taxon>Bacillota</taxon>
        <taxon>Bacilli</taxon>
        <taxon>Lactobacillales</taxon>
        <taxon>Lactobacillaceae</taxon>
        <taxon>Fructobacillus</taxon>
    </lineage>
</organism>
<proteinExistence type="predicted"/>
<accession>A0ABS5QVD1</accession>
<sequence>MENALIYVVESMSAESKRNFENQYQVLENKTINTIKKQSD</sequence>
<gene>
    <name evidence="1" type="ORF">G6R28_05860</name>
</gene>
<evidence type="ECO:0000313" key="1">
    <source>
        <dbReference type="EMBL" id="MBS9336752.1"/>
    </source>
</evidence>
<dbReference type="Proteomes" id="UP000735205">
    <property type="component" value="Unassembled WGS sequence"/>
</dbReference>
<name>A0ABS5QVD1_9LACO</name>